<evidence type="ECO:0000256" key="2">
    <source>
        <dbReference type="ARBA" id="ARBA00010199"/>
    </source>
</evidence>
<evidence type="ECO:0000256" key="1">
    <source>
        <dbReference type="ARBA" id="ARBA00004141"/>
    </source>
</evidence>
<dbReference type="OMA" id="NIAWELM"/>
<evidence type="ECO:0000256" key="4">
    <source>
        <dbReference type="ARBA" id="ARBA00022989"/>
    </source>
</evidence>
<feature type="transmembrane region" description="Helical" evidence="6">
    <location>
        <begin position="375"/>
        <end position="396"/>
    </location>
</feature>
<name>A0A1U8A4J0_NELNU</name>
<dbReference type="RefSeq" id="XP_010261305.1">
    <property type="nucleotide sequence ID" value="XM_010263003.1"/>
</dbReference>
<feature type="transmembrane region" description="Helical" evidence="6">
    <location>
        <begin position="328"/>
        <end position="355"/>
    </location>
</feature>
<dbReference type="InterPro" id="IPR002528">
    <property type="entry name" value="MATE_fam"/>
</dbReference>
<dbReference type="eggNOG" id="KOG1347">
    <property type="taxonomic scope" value="Eukaryota"/>
</dbReference>
<gene>
    <name evidence="8" type="primary">LOC104600160</name>
</gene>
<feature type="transmembrane region" description="Helical" evidence="6">
    <location>
        <begin position="431"/>
        <end position="452"/>
    </location>
</feature>
<keyword evidence="3 6" id="KW-0812">Transmembrane</keyword>
<keyword evidence="5 6" id="KW-0472">Membrane</keyword>
<dbReference type="GO" id="GO:0042910">
    <property type="term" value="F:xenobiotic transmembrane transporter activity"/>
    <property type="evidence" value="ECO:0007669"/>
    <property type="project" value="InterPro"/>
</dbReference>
<dbReference type="GO" id="GO:0015297">
    <property type="term" value="F:antiporter activity"/>
    <property type="evidence" value="ECO:0007669"/>
    <property type="project" value="InterPro"/>
</dbReference>
<dbReference type="Pfam" id="PF01554">
    <property type="entry name" value="MatE"/>
    <property type="match status" value="2"/>
</dbReference>
<evidence type="ECO:0000256" key="3">
    <source>
        <dbReference type="ARBA" id="ARBA00022692"/>
    </source>
</evidence>
<dbReference type="PANTHER" id="PTHR11206">
    <property type="entry name" value="MULTIDRUG RESISTANCE PROTEIN"/>
    <property type="match status" value="1"/>
</dbReference>
<evidence type="ECO:0000313" key="8">
    <source>
        <dbReference type="RefSeq" id="XP_010261305.1"/>
    </source>
</evidence>
<comment type="similarity">
    <text evidence="2 6">Belongs to the multi antimicrobial extrusion (MATE) (TC 2.A.66.1) family.</text>
</comment>
<dbReference type="KEGG" id="nnu:104600160"/>
<dbReference type="GeneID" id="104600160"/>
<sequence>MESRTGERLPEVEKEDRGSLKERIWIESKKFWRVAFPAMVTRVTSYGILVVTQSFMGHIGQTELASYAVVQTTLIRLVTGFLFGMSSALETLCGQAFGAKHYHMMGIYLQRSWIIMFITTLILCPIFVFTTPIMRLLRQEEKLSQEAGKFALWFLPIMYYYLFTMSIQKYLQAQFRNSIIGCLSTASFVIHLIVSWIFVDKLNLGVLGAMVALIISSWFLVIGELVYIFGGWCPQTWKGFSKHAFSELWPVAKLSFSSGVMLCVEIWYTGVLVLVAGYMKNAEVEISAFSICLNISTWELMMSYGFYAGTSVRVANELGRGDSEAVKFAVKNSVITSLSIGTIFWILALALGHILSYAFTSSVEVAKAVSSLSPLLAFSILLNSVQPILSGVAVGAGRQAMVAYVNIICYYFVGIPLGILLAYIAGLKVEGIWIGMVCGIGVQTLALIYITWKTNWDDQVKKASERLNRWLCEPSHESNGNTQALQSS</sequence>
<keyword evidence="4 6" id="KW-1133">Transmembrane helix</keyword>
<feature type="transmembrane region" description="Helical" evidence="6">
    <location>
        <begin position="179"/>
        <end position="199"/>
    </location>
</feature>
<feature type="transmembrane region" description="Helical" evidence="6">
    <location>
        <begin position="113"/>
        <end position="130"/>
    </location>
</feature>
<dbReference type="CDD" id="cd13132">
    <property type="entry name" value="MATE_eukaryotic"/>
    <property type="match status" value="1"/>
</dbReference>
<evidence type="ECO:0000256" key="5">
    <source>
        <dbReference type="ARBA" id="ARBA00023136"/>
    </source>
</evidence>
<feature type="transmembrane region" description="Helical" evidence="6">
    <location>
        <begin position="251"/>
        <end position="274"/>
    </location>
</feature>
<feature type="transmembrane region" description="Helical" evidence="6">
    <location>
        <begin position="64"/>
        <end position="92"/>
    </location>
</feature>
<feature type="transmembrane region" description="Helical" evidence="6">
    <location>
        <begin position="150"/>
        <end position="167"/>
    </location>
</feature>
<feature type="transmembrane region" description="Helical" evidence="6">
    <location>
        <begin position="403"/>
        <end position="425"/>
    </location>
</feature>
<reference evidence="8" key="1">
    <citation type="submission" date="2025-08" db="UniProtKB">
        <authorList>
            <consortium name="RefSeq"/>
        </authorList>
    </citation>
    <scope>IDENTIFICATION</scope>
</reference>
<feature type="transmembrane region" description="Helical" evidence="6">
    <location>
        <begin position="205"/>
        <end position="230"/>
    </location>
</feature>
<comment type="subcellular location">
    <subcellularLocation>
        <location evidence="1">Membrane</location>
        <topology evidence="1">Multi-pass membrane protein</topology>
    </subcellularLocation>
</comment>
<accession>A0A1U8A4J0</accession>
<dbReference type="GO" id="GO:1990961">
    <property type="term" value="P:xenobiotic detoxification by transmembrane export across the plasma membrane"/>
    <property type="evidence" value="ECO:0007669"/>
    <property type="project" value="InterPro"/>
</dbReference>
<organism evidence="7 8">
    <name type="scientific">Nelumbo nucifera</name>
    <name type="common">Sacred lotus</name>
    <dbReference type="NCBI Taxonomy" id="4432"/>
    <lineage>
        <taxon>Eukaryota</taxon>
        <taxon>Viridiplantae</taxon>
        <taxon>Streptophyta</taxon>
        <taxon>Embryophyta</taxon>
        <taxon>Tracheophyta</taxon>
        <taxon>Spermatophyta</taxon>
        <taxon>Magnoliopsida</taxon>
        <taxon>Proteales</taxon>
        <taxon>Nelumbonaceae</taxon>
        <taxon>Nelumbo</taxon>
    </lineage>
</organism>
<keyword evidence="7" id="KW-1185">Reference proteome</keyword>
<dbReference type="AlphaFoldDB" id="A0A1U8A4J0"/>
<dbReference type="OrthoDB" id="2126698at2759"/>
<dbReference type="GO" id="GO:0022857">
    <property type="term" value="F:transmembrane transporter activity"/>
    <property type="evidence" value="ECO:0000318"/>
    <property type="project" value="GO_Central"/>
</dbReference>
<evidence type="ECO:0000313" key="7">
    <source>
        <dbReference type="Proteomes" id="UP000189703"/>
    </source>
</evidence>
<dbReference type="Proteomes" id="UP000189703">
    <property type="component" value="Unplaced"/>
</dbReference>
<protein>
    <recommendedName>
        <fullName evidence="6">Protein DETOXIFICATION</fullName>
    </recommendedName>
    <alternativeName>
        <fullName evidence="6">Multidrug and toxic compound extrusion protein</fullName>
    </alternativeName>
</protein>
<dbReference type="InterPro" id="IPR045069">
    <property type="entry name" value="MATE_euk"/>
</dbReference>
<proteinExistence type="inferred from homology"/>
<dbReference type="GO" id="GO:0016020">
    <property type="term" value="C:membrane"/>
    <property type="evidence" value="ECO:0000318"/>
    <property type="project" value="GO_Central"/>
</dbReference>
<dbReference type="NCBIfam" id="TIGR00797">
    <property type="entry name" value="matE"/>
    <property type="match status" value="1"/>
</dbReference>
<evidence type="ECO:0000256" key="6">
    <source>
        <dbReference type="RuleBase" id="RU004914"/>
    </source>
</evidence>